<keyword evidence="1" id="KW-0732">Signal</keyword>
<dbReference type="KEGG" id="rhg:EXZ61_17630"/>
<dbReference type="AlphaFoldDB" id="A0A515ET39"/>
<protein>
    <submittedName>
        <fullName evidence="3">Transporter substrate-binding domain-containing protein</fullName>
    </submittedName>
</protein>
<gene>
    <name evidence="3" type="ORF">EXZ61_17630</name>
</gene>
<organism evidence="3 4">
    <name type="scientific">Rhodoferax aquaticus</name>
    <dbReference type="NCBI Taxonomy" id="2527691"/>
    <lineage>
        <taxon>Bacteria</taxon>
        <taxon>Pseudomonadati</taxon>
        <taxon>Pseudomonadota</taxon>
        <taxon>Betaproteobacteria</taxon>
        <taxon>Burkholderiales</taxon>
        <taxon>Comamonadaceae</taxon>
        <taxon>Rhodoferax</taxon>
    </lineage>
</organism>
<feature type="domain" description="Solute-binding protein family 3/N-terminal" evidence="2">
    <location>
        <begin position="28"/>
        <end position="246"/>
    </location>
</feature>
<dbReference type="PANTHER" id="PTHR38834">
    <property type="entry name" value="PERIPLASMIC SUBSTRATE BINDING PROTEIN FAMILY 3"/>
    <property type="match status" value="1"/>
</dbReference>
<proteinExistence type="predicted"/>
<dbReference type="Pfam" id="PF00497">
    <property type="entry name" value="SBP_bac_3"/>
    <property type="match status" value="1"/>
</dbReference>
<dbReference type="InterPro" id="IPR001638">
    <property type="entry name" value="Solute-binding_3/MltF_N"/>
</dbReference>
<dbReference type="Gene3D" id="3.40.190.10">
    <property type="entry name" value="Periplasmic binding protein-like II"/>
    <property type="match status" value="2"/>
</dbReference>
<evidence type="ECO:0000259" key="2">
    <source>
        <dbReference type="SMART" id="SM00062"/>
    </source>
</evidence>
<dbReference type="SMART" id="SM00062">
    <property type="entry name" value="PBPb"/>
    <property type="match status" value="1"/>
</dbReference>
<feature type="chain" id="PRO_5021926767" evidence="1">
    <location>
        <begin position="21"/>
        <end position="246"/>
    </location>
</feature>
<dbReference type="EMBL" id="CP036282">
    <property type="protein sequence ID" value="QDL55846.1"/>
    <property type="molecule type" value="Genomic_DNA"/>
</dbReference>
<dbReference type="RefSeq" id="WP_142812998.1">
    <property type="nucleotide sequence ID" value="NZ_CP036282.1"/>
</dbReference>
<keyword evidence="4" id="KW-1185">Reference proteome</keyword>
<name>A0A515ET39_9BURK</name>
<evidence type="ECO:0000313" key="4">
    <source>
        <dbReference type="Proteomes" id="UP000317365"/>
    </source>
</evidence>
<dbReference type="Proteomes" id="UP000317365">
    <property type="component" value="Chromosome"/>
</dbReference>
<sequence>MTHLVWLVATLCFSLGAVQAQVLAVAPKLPVLVTSADGKTPDGGQAVEILTEAARRAGLTLKMEIQPWSRALLTGSQTANVLLFPVVRTAEREAQFEWLGPVNRVEYWVFRRTEGLAPVAKTLDDLKSASIGTLANNANNEWLKAKLPMATIQPVPLYSSLAPMLFLDRFDYLVAARSTFFAELERLGKPRASVQALFPLVDDVADAKSYVVLAKGSDPQLVRSIRTALERMAADGTWDKMYRKYQ</sequence>
<dbReference type="SUPFAM" id="SSF53850">
    <property type="entry name" value="Periplasmic binding protein-like II"/>
    <property type="match status" value="1"/>
</dbReference>
<dbReference type="PANTHER" id="PTHR38834:SF3">
    <property type="entry name" value="SOLUTE-BINDING PROTEIN FAMILY 3_N-TERMINAL DOMAIN-CONTAINING PROTEIN"/>
    <property type="match status" value="1"/>
</dbReference>
<evidence type="ECO:0000313" key="3">
    <source>
        <dbReference type="EMBL" id="QDL55846.1"/>
    </source>
</evidence>
<accession>A0A515ET39</accession>
<feature type="signal peptide" evidence="1">
    <location>
        <begin position="1"/>
        <end position="20"/>
    </location>
</feature>
<reference evidence="4" key="1">
    <citation type="submission" date="2019-02" db="EMBL/GenBank/DDBJ databases">
        <title>Complete genome sequence of Rhodoferax sp. Gr-4.</title>
        <authorList>
            <person name="Jin L."/>
        </authorList>
    </citation>
    <scope>NUCLEOTIDE SEQUENCE [LARGE SCALE GENOMIC DNA]</scope>
    <source>
        <strain evidence="4">Gr-4</strain>
    </source>
</reference>
<reference evidence="4" key="2">
    <citation type="journal article" date="2020" name="Int. J. Syst. Evol. Microbiol.">
        <title>Genomic insights into a novel species Rhodoferax aquaticus sp. nov., isolated from freshwater.</title>
        <authorList>
            <person name="Li T."/>
            <person name="Zhuo Y."/>
            <person name="Jin C.Z."/>
            <person name="Wu X."/>
            <person name="Ko S.R."/>
            <person name="Jin F.J."/>
            <person name="Ahn C.Y."/>
            <person name="Oh H.M."/>
            <person name="Lee H.G."/>
            <person name="Jin L."/>
        </authorList>
    </citation>
    <scope>NUCLEOTIDE SEQUENCE [LARGE SCALE GENOMIC DNA]</scope>
    <source>
        <strain evidence="4">Gr-4</strain>
    </source>
</reference>
<evidence type="ECO:0000256" key="1">
    <source>
        <dbReference type="SAM" id="SignalP"/>
    </source>
</evidence>